<dbReference type="CDD" id="cd00761">
    <property type="entry name" value="Glyco_tranf_GTA_type"/>
    <property type="match status" value="1"/>
</dbReference>
<dbReference type="Gene3D" id="3.90.550.10">
    <property type="entry name" value="Spore Coat Polysaccharide Biosynthesis Protein SpsA, Chain A"/>
    <property type="match status" value="1"/>
</dbReference>
<dbReference type="PANTHER" id="PTHR43685:SF2">
    <property type="entry name" value="GLYCOSYLTRANSFERASE 2-LIKE DOMAIN-CONTAINING PROTEIN"/>
    <property type="match status" value="1"/>
</dbReference>
<dbReference type="Proteomes" id="UP000054893">
    <property type="component" value="Unassembled WGS sequence"/>
</dbReference>
<name>A0A158GMZ5_CABSO</name>
<dbReference type="PANTHER" id="PTHR43685">
    <property type="entry name" value="GLYCOSYLTRANSFERASE"/>
    <property type="match status" value="1"/>
</dbReference>
<protein>
    <submittedName>
        <fullName evidence="2">Glycosyl transferase</fullName>
    </submittedName>
</protein>
<dbReference type="InterPro" id="IPR029044">
    <property type="entry name" value="Nucleotide-diphossugar_trans"/>
</dbReference>
<dbReference type="AlphaFoldDB" id="A0A158GMZ5"/>
<gene>
    <name evidence="2" type="ORF">AWB64_03197</name>
</gene>
<dbReference type="RefSeq" id="WP_060856330.1">
    <property type="nucleotide sequence ID" value="NZ_FCOC02000008.1"/>
</dbReference>
<dbReference type="InterPro" id="IPR001173">
    <property type="entry name" value="Glyco_trans_2-like"/>
</dbReference>
<dbReference type="Pfam" id="PF00535">
    <property type="entry name" value="Glycos_transf_2"/>
    <property type="match status" value="1"/>
</dbReference>
<evidence type="ECO:0000313" key="2">
    <source>
        <dbReference type="EMBL" id="SAL33486.1"/>
    </source>
</evidence>
<reference evidence="2 3" key="1">
    <citation type="submission" date="2016-01" db="EMBL/GenBank/DDBJ databases">
        <authorList>
            <person name="Oliw E.H."/>
        </authorList>
    </citation>
    <scope>NUCLEOTIDE SEQUENCE [LARGE SCALE GENOMIC DNA]</scope>
    <source>
        <strain evidence="2">LMG 22029</strain>
    </source>
</reference>
<dbReference type="SUPFAM" id="SSF53448">
    <property type="entry name" value="Nucleotide-diphospho-sugar transferases"/>
    <property type="match status" value="1"/>
</dbReference>
<proteinExistence type="predicted"/>
<keyword evidence="2" id="KW-0808">Transferase</keyword>
<sequence>MATTSHESSQPAAPCFSVCICTRDRPEDLARALRSVEASTYPAHQIIVSDDSKEPHTRAMVTSEFPQVVFLEGPRRGLGANRNNALDAVTGTHVAFIDDDATLSADFLARTAQSLQNGGQHPEKLIITGYELNHGTRIFANAVTFLGFQSRPYKAGDYHNTVVINSAVFPAWLFKVIRFDEHLIYGYDEVDILMRATLQGKCAVRTLPEVFNCHYPSMVNREYYASFVEASRIYVTHKRYRWFERNRTKAAVFLTLAVAHNLLHNLRAHGPKGLSRSMRTVSLARGYIRRYTPEGLALQNENNCTCTHVPSNLGSRPVP</sequence>
<dbReference type="InterPro" id="IPR050834">
    <property type="entry name" value="Glycosyltransf_2"/>
</dbReference>
<accession>A0A158GMZ5</accession>
<feature type="domain" description="Glycosyltransferase 2-like" evidence="1">
    <location>
        <begin position="17"/>
        <end position="119"/>
    </location>
</feature>
<evidence type="ECO:0000259" key="1">
    <source>
        <dbReference type="Pfam" id="PF00535"/>
    </source>
</evidence>
<evidence type="ECO:0000313" key="3">
    <source>
        <dbReference type="Proteomes" id="UP000054893"/>
    </source>
</evidence>
<organism evidence="2 3">
    <name type="scientific">Caballeronia sordidicola</name>
    <name type="common">Burkholderia sordidicola</name>
    <dbReference type="NCBI Taxonomy" id="196367"/>
    <lineage>
        <taxon>Bacteria</taxon>
        <taxon>Pseudomonadati</taxon>
        <taxon>Pseudomonadota</taxon>
        <taxon>Betaproteobacteria</taxon>
        <taxon>Burkholderiales</taxon>
        <taxon>Burkholderiaceae</taxon>
        <taxon>Caballeronia</taxon>
    </lineage>
</organism>
<dbReference type="EMBL" id="FCOC02000008">
    <property type="protein sequence ID" value="SAL33486.1"/>
    <property type="molecule type" value="Genomic_DNA"/>
</dbReference>
<dbReference type="OrthoDB" id="3180470at2"/>
<dbReference type="GO" id="GO:0016740">
    <property type="term" value="F:transferase activity"/>
    <property type="evidence" value="ECO:0007669"/>
    <property type="project" value="UniProtKB-KW"/>
</dbReference>